<sequence length="55" mass="6080">KRKASNPPAKKQKKQRRTGSSVEGAEMGESARAISPLPTTTTRSGRNIKLLRKFK</sequence>
<dbReference type="OrthoDB" id="3695090at2759"/>
<proteinExistence type="predicted"/>
<evidence type="ECO:0000256" key="1">
    <source>
        <dbReference type="SAM" id="MobiDB-lite"/>
    </source>
</evidence>
<feature type="region of interest" description="Disordered" evidence="1">
    <location>
        <begin position="1"/>
        <end position="55"/>
    </location>
</feature>
<accession>A0A6A5TQX6</accession>
<name>A0A6A5TQX6_9PLEO</name>
<feature type="non-terminal residue" evidence="2">
    <location>
        <position position="1"/>
    </location>
</feature>
<feature type="compositionally biased region" description="Basic residues" evidence="1">
    <location>
        <begin position="1"/>
        <end position="17"/>
    </location>
</feature>
<evidence type="ECO:0000313" key="3">
    <source>
        <dbReference type="Proteomes" id="UP000800035"/>
    </source>
</evidence>
<keyword evidence="3" id="KW-1185">Reference proteome</keyword>
<gene>
    <name evidence="2" type="ORF">CC80DRAFT_417679</name>
</gene>
<dbReference type="AlphaFoldDB" id="A0A6A5TQX6"/>
<dbReference type="Proteomes" id="UP000800035">
    <property type="component" value="Unassembled WGS sequence"/>
</dbReference>
<organism evidence="2 3">
    <name type="scientific">Byssothecium circinans</name>
    <dbReference type="NCBI Taxonomy" id="147558"/>
    <lineage>
        <taxon>Eukaryota</taxon>
        <taxon>Fungi</taxon>
        <taxon>Dikarya</taxon>
        <taxon>Ascomycota</taxon>
        <taxon>Pezizomycotina</taxon>
        <taxon>Dothideomycetes</taxon>
        <taxon>Pleosporomycetidae</taxon>
        <taxon>Pleosporales</taxon>
        <taxon>Massarineae</taxon>
        <taxon>Massarinaceae</taxon>
        <taxon>Byssothecium</taxon>
    </lineage>
</organism>
<reference evidence="2" key="1">
    <citation type="journal article" date="2020" name="Stud. Mycol.">
        <title>101 Dothideomycetes genomes: a test case for predicting lifestyles and emergence of pathogens.</title>
        <authorList>
            <person name="Haridas S."/>
            <person name="Albert R."/>
            <person name="Binder M."/>
            <person name="Bloem J."/>
            <person name="Labutti K."/>
            <person name="Salamov A."/>
            <person name="Andreopoulos B."/>
            <person name="Baker S."/>
            <person name="Barry K."/>
            <person name="Bills G."/>
            <person name="Bluhm B."/>
            <person name="Cannon C."/>
            <person name="Castanera R."/>
            <person name="Culley D."/>
            <person name="Daum C."/>
            <person name="Ezra D."/>
            <person name="Gonzalez J."/>
            <person name="Henrissat B."/>
            <person name="Kuo A."/>
            <person name="Liang C."/>
            <person name="Lipzen A."/>
            <person name="Lutzoni F."/>
            <person name="Magnuson J."/>
            <person name="Mondo S."/>
            <person name="Nolan M."/>
            <person name="Ohm R."/>
            <person name="Pangilinan J."/>
            <person name="Park H.-J."/>
            <person name="Ramirez L."/>
            <person name="Alfaro M."/>
            <person name="Sun H."/>
            <person name="Tritt A."/>
            <person name="Yoshinaga Y."/>
            <person name="Zwiers L.-H."/>
            <person name="Turgeon B."/>
            <person name="Goodwin S."/>
            <person name="Spatafora J."/>
            <person name="Crous P."/>
            <person name="Grigoriev I."/>
        </authorList>
    </citation>
    <scope>NUCLEOTIDE SEQUENCE</scope>
    <source>
        <strain evidence="2">CBS 675.92</strain>
    </source>
</reference>
<protein>
    <submittedName>
        <fullName evidence="2">Uncharacterized protein</fullName>
    </submittedName>
</protein>
<dbReference type="EMBL" id="ML976999">
    <property type="protein sequence ID" value="KAF1954380.1"/>
    <property type="molecule type" value="Genomic_DNA"/>
</dbReference>
<evidence type="ECO:0000313" key="2">
    <source>
        <dbReference type="EMBL" id="KAF1954380.1"/>
    </source>
</evidence>